<dbReference type="EnsemblMetazoa" id="CapteT209327">
    <property type="protein sequence ID" value="CapteP209327"/>
    <property type="gene ID" value="CapteG209327"/>
</dbReference>
<dbReference type="HOGENOM" id="CLU_1369260_0_0_1"/>
<evidence type="ECO:0000313" key="3">
    <source>
        <dbReference type="EnsemblMetazoa" id="CapteP209327"/>
    </source>
</evidence>
<reference evidence="2 4" key="2">
    <citation type="journal article" date="2013" name="Nature">
        <title>Insights into bilaterian evolution from three spiralian genomes.</title>
        <authorList>
            <person name="Simakov O."/>
            <person name="Marletaz F."/>
            <person name="Cho S.J."/>
            <person name="Edsinger-Gonzales E."/>
            <person name="Havlak P."/>
            <person name="Hellsten U."/>
            <person name="Kuo D.H."/>
            <person name="Larsson T."/>
            <person name="Lv J."/>
            <person name="Arendt D."/>
            <person name="Savage R."/>
            <person name="Osoegawa K."/>
            <person name="de Jong P."/>
            <person name="Grimwood J."/>
            <person name="Chapman J.A."/>
            <person name="Shapiro H."/>
            <person name="Aerts A."/>
            <person name="Otillar R.P."/>
            <person name="Terry A.Y."/>
            <person name="Boore J.L."/>
            <person name="Grigoriev I.V."/>
            <person name="Lindberg D.R."/>
            <person name="Seaver E.C."/>
            <person name="Weisblat D.A."/>
            <person name="Putnam N.H."/>
            <person name="Rokhsar D.S."/>
        </authorList>
    </citation>
    <scope>NUCLEOTIDE SEQUENCE</scope>
    <source>
        <strain evidence="2 4">I ESC-2004</strain>
    </source>
</reference>
<evidence type="ECO:0000256" key="1">
    <source>
        <dbReference type="PROSITE-ProRule" id="PRU00023"/>
    </source>
</evidence>
<dbReference type="OrthoDB" id="6145309at2759"/>
<protein>
    <submittedName>
        <fullName evidence="2 3">Uncharacterized protein</fullName>
    </submittedName>
</protein>
<proteinExistence type="predicted"/>
<dbReference type="SUPFAM" id="SSF48403">
    <property type="entry name" value="Ankyrin repeat"/>
    <property type="match status" value="1"/>
</dbReference>
<gene>
    <name evidence="2" type="ORF">CAPTEDRAFT_209327</name>
</gene>
<keyword evidence="1" id="KW-0040">ANK repeat</keyword>
<feature type="non-terminal residue" evidence="2">
    <location>
        <position position="1"/>
    </location>
</feature>
<dbReference type="EMBL" id="AMQN01026276">
    <property type="status" value="NOT_ANNOTATED_CDS"/>
    <property type="molecule type" value="Genomic_DNA"/>
</dbReference>
<name>R7UA41_CAPTE</name>
<dbReference type="PROSITE" id="PS50088">
    <property type="entry name" value="ANK_REPEAT"/>
    <property type="match status" value="1"/>
</dbReference>
<keyword evidence="4" id="KW-1185">Reference proteome</keyword>
<feature type="repeat" description="ANK" evidence="1">
    <location>
        <begin position="24"/>
        <end position="60"/>
    </location>
</feature>
<reference evidence="3" key="3">
    <citation type="submission" date="2015-06" db="UniProtKB">
        <authorList>
            <consortium name="EnsemblMetazoa"/>
        </authorList>
    </citation>
    <scope>IDENTIFICATION</scope>
</reference>
<sequence length="200" mass="22682">VPLCGSQLWILLQAGADIKSRTDKRRTALHFASCNENQHLVPPIVHCLLDHGADPWAYSDDPLEVSPACVEHFVRANDAELQNIMEAFLKYAPNMYYESLPCNGNSYFPWFSHFVSDECSRVKFRYICDQITRLGCGGSNTNKTVCNSLLELMTVSAQLGFNSWGFNNSMQVSPCYAYDKYMHDTYNRNSSKACQTNHTK</sequence>
<evidence type="ECO:0000313" key="4">
    <source>
        <dbReference type="Proteomes" id="UP000014760"/>
    </source>
</evidence>
<reference evidence="4" key="1">
    <citation type="submission" date="2012-12" db="EMBL/GenBank/DDBJ databases">
        <authorList>
            <person name="Hellsten U."/>
            <person name="Grimwood J."/>
            <person name="Chapman J.A."/>
            <person name="Shapiro H."/>
            <person name="Aerts A."/>
            <person name="Otillar R.P."/>
            <person name="Terry A.Y."/>
            <person name="Boore J.L."/>
            <person name="Simakov O."/>
            <person name="Marletaz F."/>
            <person name="Cho S.-J."/>
            <person name="Edsinger-Gonzales E."/>
            <person name="Havlak P."/>
            <person name="Kuo D.-H."/>
            <person name="Larsson T."/>
            <person name="Lv J."/>
            <person name="Arendt D."/>
            <person name="Savage R."/>
            <person name="Osoegawa K."/>
            <person name="de Jong P."/>
            <person name="Lindberg D.R."/>
            <person name="Seaver E.C."/>
            <person name="Weisblat D.A."/>
            <person name="Putnam N.H."/>
            <person name="Grigoriev I.V."/>
            <person name="Rokhsar D.S."/>
        </authorList>
    </citation>
    <scope>NUCLEOTIDE SEQUENCE</scope>
    <source>
        <strain evidence="4">I ESC-2004</strain>
    </source>
</reference>
<dbReference type="Gene3D" id="1.25.40.20">
    <property type="entry name" value="Ankyrin repeat-containing domain"/>
    <property type="match status" value="1"/>
</dbReference>
<dbReference type="Proteomes" id="UP000014760">
    <property type="component" value="Unassembled WGS sequence"/>
</dbReference>
<dbReference type="EMBL" id="AMQN01026275">
    <property type="status" value="NOT_ANNOTATED_CDS"/>
    <property type="molecule type" value="Genomic_DNA"/>
</dbReference>
<dbReference type="STRING" id="283909.R7UA41"/>
<dbReference type="EMBL" id="KB306288">
    <property type="protein sequence ID" value="ELU00006.1"/>
    <property type="molecule type" value="Genomic_DNA"/>
</dbReference>
<dbReference type="InterPro" id="IPR002110">
    <property type="entry name" value="Ankyrin_rpt"/>
</dbReference>
<evidence type="ECO:0000313" key="2">
    <source>
        <dbReference type="EMBL" id="ELU00006.1"/>
    </source>
</evidence>
<accession>R7UA41</accession>
<organism evidence="2">
    <name type="scientific">Capitella teleta</name>
    <name type="common">Polychaete worm</name>
    <dbReference type="NCBI Taxonomy" id="283909"/>
    <lineage>
        <taxon>Eukaryota</taxon>
        <taxon>Metazoa</taxon>
        <taxon>Spiralia</taxon>
        <taxon>Lophotrochozoa</taxon>
        <taxon>Annelida</taxon>
        <taxon>Polychaeta</taxon>
        <taxon>Sedentaria</taxon>
        <taxon>Scolecida</taxon>
        <taxon>Capitellidae</taxon>
        <taxon>Capitella</taxon>
    </lineage>
</organism>
<dbReference type="AlphaFoldDB" id="R7UA41"/>
<dbReference type="InterPro" id="IPR036770">
    <property type="entry name" value="Ankyrin_rpt-contain_sf"/>
</dbReference>
<dbReference type="Pfam" id="PF00023">
    <property type="entry name" value="Ank"/>
    <property type="match status" value="1"/>
</dbReference>